<organism evidence="2">
    <name type="scientific">bioreactor metagenome</name>
    <dbReference type="NCBI Taxonomy" id="1076179"/>
    <lineage>
        <taxon>unclassified sequences</taxon>
        <taxon>metagenomes</taxon>
        <taxon>ecological metagenomes</taxon>
    </lineage>
</organism>
<dbReference type="SUPFAM" id="SSF51556">
    <property type="entry name" value="Metallo-dependent hydrolases"/>
    <property type="match status" value="1"/>
</dbReference>
<dbReference type="GO" id="GO:0004725">
    <property type="term" value="F:protein tyrosine phosphatase activity"/>
    <property type="evidence" value="ECO:0007669"/>
    <property type="project" value="UniProtKB-EC"/>
</dbReference>
<evidence type="ECO:0000256" key="1">
    <source>
        <dbReference type="ARBA" id="ARBA00022801"/>
    </source>
</evidence>
<name>A0A645FQJ1_9ZZZZ</name>
<dbReference type="AlphaFoldDB" id="A0A645FQJ1"/>
<dbReference type="Gene3D" id="3.20.20.140">
    <property type="entry name" value="Metal-dependent hydrolases"/>
    <property type="match status" value="1"/>
</dbReference>
<dbReference type="GO" id="GO:0030145">
    <property type="term" value="F:manganese ion binding"/>
    <property type="evidence" value="ECO:0007669"/>
    <property type="project" value="InterPro"/>
</dbReference>
<dbReference type="InterPro" id="IPR016667">
    <property type="entry name" value="Caps_polysacc_synth_CpsB/CapC"/>
</dbReference>
<comment type="caution">
    <text evidence="2">The sequence shown here is derived from an EMBL/GenBank/DDBJ whole genome shotgun (WGS) entry which is preliminary data.</text>
</comment>
<accession>A0A645FQJ1</accession>
<gene>
    <name evidence="2" type="primary">ywqE_11</name>
    <name evidence="2" type="ORF">SDC9_161831</name>
</gene>
<sequence length="129" mass="14072">MEGKVSMIDIHTHIIDDEDGSAKDMEASLTLLRMAAAAGTTDIVATPHICKGTGIIERPLIKERVEVLNSAARAEGITTQVHAGAELEMDWNLLSLLKTGQEDYCLAGSRYILIELPAYNVPNYAEDFL</sequence>
<dbReference type="PANTHER" id="PTHR39181:SF1">
    <property type="entry name" value="TYROSINE-PROTEIN PHOSPHATASE YWQE"/>
    <property type="match status" value="1"/>
</dbReference>
<dbReference type="PANTHER" id="PTHR39181">
    <property type="entry name" value="TYROSINE-PROTEIN PHOSPHATASE YWQE"/>
    <property type="match status" value="1"/>
</dbReference>
<evidence type="ECO:0000313" key="2">
    <source>
        <dbReference type="EMBL" id="MPN14504.1"/>
    </source>
</evidence>
<reference evidence="2" key="1">
    <citation type="submission" date="2019-08" db="EMBL/GenBank/DDBJ databases">
        <authorList>
            <person name="Kucharzyk K."/>
            <person name="Murdoch R.W."/>
            <person name="Higgins S."/>
            <person name="Loffler F."/>
        </authorList>
    </citation>
    <scope>NUCLEOTIDE SEQUENCE</scope>
</reference>
<dbReference type="InterPro" id="IPR032466">
    <property type="entry name" value="Metal_Hydrolase"/>
</dbReference>
<protein>
    <submittedName>
        <fullName evidence="2">Tyrosine-protein phosphatase YwqE</fullName>
        <ecNumber evidence="2">3.1.3.48</ecNumber>
    </submittedName>
</protein>
<dbReference type="EC" id="3.1.3.48" evidence="2"/>
<keyword evidence="1 2" id="KW-0378">Hydrolase</keyword>
<dbReference type="Pfam" id="PF19567">
    <property type="entry name" value="CpsB_CapC"/>
    <property type="match status" value="1"/>
</dbReference>
<proteinExistence type="predicted"/>
<dbReference type="EMBL" id="VSSQ01061141">
    <property type="protein sequence ID" value="MPN14504.1"/>
    <property type="molecule type" value="Genomic_DNA"/>
</dbReference>